<proteinExistence type="predicted"/>
<evidence type="ECO:0000313" key="9">
    <source>
        <dbReference type="Proteomes" id="UP000325672"/>
    </source>
</evidence>
<feature type="compositionally biased region" description="Basic and acidic residues" evidence="6">
    <location>
        <begin position="790"/>
        <end position="801"/>
    </location>
</feature>
<organism evidence="8 9">
    <name type="scientific">Aspergillus pseudotamarii</name>
    <dbReference type="NCBI Taxonomy" id="132259"/>
    <lineage>
        <taxon>Eukaryota</taxon>
        <taxon>Fungi</taxon>
        <taxon>Dikarya</taxon>
        <taxon>Ascomycota</taxon>
        <taxon>Pezizomycotina</taxon>
        <taxon>Eurotiomycetes</taxon>
        <taxon>Eurotiomycetidae</taxon>
        <taxon>Eurotiales</taxon>
        <taxon>Aspergillaceae</taxon>
        <taxon>Aspergillus</taxon>
        <taxon>Aspergillus subgen. Circumdati</taxon>
    </lineage>
</organism>
<feature type="transmembrane region" description="Helical" evidence="7">
    <location>
        <begin position="1033"/>
        <end position="1050"/>
    </location>
</feature>
<evidence type="ECO:0000256" key="5">
    <source>
        <dbReference type="SAM" id="Coils"/>
    </source>
</evidence>
<dbReference type="Pfam" id="PF01544">
    <property type="entry name" value="CorA"/>
    <property type="match status" value="1"/>
</dbReference>
<gene>
    <name evidence="8" type="ORF">BDV38DRAFT_281976</name>
</gene>
<dbReference type="Proteomes" id="UP000325672">
    <property type="component" value="Unassembled WGS sequence"/>
</dbReference>
<dbReference type="GeneID" id="43643905"/>
<evidence type="ECO:0000256" key="2">
    <source>
        <dbReference type="ARBA" id="ARBA00022692"/>
    </source>
</evidence>
<keyword evidence="3 7" id="KW-1133">Transmembrane helix</keyword>
<feature type="compositionally biased region" description="Polar residues" evidence="6">
    <location>
        <begin position="494"/>
        <end position="514"/>
    </location>
</feature>
<dbReference type="InterPro" id="IPR045863">
    <property type="entry name" value="CorA_TM1_TM2"/>
</dbReference>
<keyword evidence="5" id="KW-0175">Coiled coil</keyword>
<dbReference type="PANTHER" id="PTHR46494:SF1">
    <property type="entry name" value="CORA FAMILY METAL ION TRANSPORTER (EUROFUNG)"/>
    <property type="match status" value="1"/>
</dbReference>
<comment type="subcellular location">
    <subcellularLocation>
        <location evidence="1">Cell membrane</location>
        <topology evidence="1">Multi-pass membrane protein</topology>
    </subcellularLocation>
</comment>
<evidence type="ECO:0000256" key="4">
    <source>
        <dbReference type="ARBA" id="ARBA00023136"/>
    </source>
</evidence>
<feature type="region of interest" description="Disordered" evidence="6">
    <location>
        <begin position="419"/>
        <end position="441"/>
    </location>
</feature>
<evidence type="ECO:0000313" key="8">
    <source>
        <dbReference type="EMBL" id="KAE8138679.1"/>
    </source>
</evidence>
<evidence type="ECO:0000256" key="6">
    <source>
        <dbReference type="SAM" id="MobiDB-lite"/>
    </source>
</evidence>
<protein>
    <recommendedName>
        <fullName evidence="10">Cora-like Mg2+ transporter protein-domain-containing protein</fullName>
    </recommendedName>
</protein>
<feature type="compositionally biased region" description="Low complexity" evidence="6">
    <location>
        <begin position="805"/>
        <end position="816"/>
    </location>
</feature>
<dbReference type="GO" id="GO:0000287">
    <property type="term" value="F:magnesium ion binding"/>
    <property type="evidence" value="ECO:0007669"/>
    <property type="project" value="TreeGrafter"/>
</dbReference>
<evidence type="ECO:0000256" key="1">
    <source>
        <dbReference type="ARBA" id="ARBA00004651"/>
    </source>
</evidence>
<keyword evidence="2 7" id="KW-0812">Transmembrane</keyword>
<dbReference type="GO" id="GO:0050897">
    <property type="term" value="F:cobalt ion binding"/>
    <property type="evidence" value="ECO:0007669"/>
    <property type="project" value="TreeGrafter"/>
</dbReference>
<feature type="compositionally biased region" description="Basic and acidic residues" evidence="6">
    <location>
        <begin position="837"/>
        <end position="852"/>
    </location>
</feature>
<dbReference type="EMBL" id="ML743570">
    <property type="protein sequence ID" value="KAE8138679.1"/>
    <property type="molecule type" value="Genomic_DNA"/>
</dbReference>
<evidence type="ECO:0008006" key="10">
    <source>
        <dbReference type="Google" id="ProtNLM"/>
    </source>
</evidence>
<evidence type="ECO:0000256" key="3">
    <source>
        <dbReference type="ARBA" id="ARBA00022989"/>
    </source>
</evidence>
<dbReference type="GO" id="GO:0015087">
    <property type="term" value="F:cobalt ion transmembrane transporter activity"/>
    <property type="evidence" value="ECO:0007669"/>
    <property type="project" value="TreeGrafter"/>
</dbReference>
<dbReference type="InterPro" id="IPR002523">
    <property type="entry name" value="MgTranspt_CorA/ZnTranspt_ZntB"/>
</dbReference>
<dbReference type="AlphaFoldDB" id="A0A5N6SY10"/>
<dbReference type="GO" id="GO:0005886">
    <property type="term" value="C:plasma membrane"/>
    <property type="evidence" value="ECO:0007669"/>
    <property type="project" value="UniProtKB-SubCell"/>
</dbReference>
<dbReference type="RefSeq" id="XP_031914742.1">
    <property type="nucleotide sequence ID" value="XM_032059695.1"/>
</dbReference>
<sequence length="1118" mass="128598">MAYNITGANPKILGPTHRVKTGDFRDAFAREANRRRNEARTRKARIFNEEDNVAKPYHEQKCLPWFSWLRRTKDDEERLRDNLRKQVDENSDLRVHRMRIPIAWSRIPIGGEKETLFLATDEKSQIENGGQGGQTMHWIHMQHYAAIDFDTFKSTALDGINIPANAKNMIQSWMSDIYSLEAQRIFGGKALDSCFQKQRVSSLSGQSFVCVFFAVPYLLLSDNCRPVEHQRVNPDLHPIRALVQSAYRTDSSFTRERSQAVRKVLNLAGNALVYVPHDFLIRIHHIYSCWLKRHVDAERCEFYDAETDEALDVDSWPSVLYKARAYGVCMTVMVVLDTRKVSRRELDHENDAYFIEPVTDTRTWVRVSKRFIDVETLDDFNLPWEEDVNDSTMVIIKTYLDVDFTEVLFEHTRRSRRMRGEEEVRELSDNEDADHKSVSDGRKRKHIRLPWHWPGCSEKDPADELRRAEGEMFWAPRSSLLDSIVGEDGGYESPQPTHDLSDISTKPSRISTDSRAENTISPYLSWPLASEISALSRNQDQKTVTRIPESRIAQSWKHDPSLVAPKYLYAILQQEEAFAKLPRAKKTHLVELQDSFFNGMSTETYYPEIELCNRVCHLVDHFLLDSTECLLKDKIYGGLHTILQECVKISWGTKRTRLPQLKDFADQSARLLKLSSEIRAGIQTDTSRLPLFTAHIECFKELCRAIGHLCCFIQHALSEEYEYMATPLKTVHQDPNTLDKDPDLDSPTENIPMAEYPKADMNAYPGVPTVAKPAVESEEIPRSISPFSKRTVESLEDDRPASSHRLSSPAASTARSRSIENTSLPPRPRVYPQDGVFDDRESEKREPEDDKNAVLDGCQALKKAEDLLMESKYSIICTLIETNPLDIDDYLSVGPSRIVSSIFEHVSLGLSDLEGTGSFRLEEIYREYSSQLRIKVRDKPTRILLDDLDLLEEELECILSIIQKQRTVLEKFMDFLEHNIFKSKRGPKDVIQNSIRELNDKADLYSEMNSSIEKLRRRVVRQVDLQQDNNSKAVLIFTIVTVVFLPLSFMTSYLGMNTRDIRDMDRDQRLFWATAVPLTLFIVGVCMVVAYGGEWIGDVIAQSLVKTRRDMKRARADI</sequence>
<name>A0A5N6SY10_ASPPS</name>
<reference evidence="8 9" key="1">
    <citation type="submission" date="2019-04" db="EMBL/GenBank/DDBJ databases">
        <title>Friends and foes A comparative genomics study of 23 Aspergillus species from section Flavi.</title>
        <authorList>
            <consortium name="DOE Joint Genome Institute"/>
            <person name="Kjaerbolling I."/>
            <person name="Vesth T."/>
            <person name="Frisvad J.C."/>
            <person name="Nybo J.L."/>
            <person name="Theobald S."/>
            <person name="Kildgaard S."/>
            <person name="Isbrandt T."/>
            <person name="Kuo A."/>
            <person name="Sato A."/>
            <person name="Lyhne E.K."/>
            <person name="Kogle M.E."/>
            <person name="Wiebenga A."/>
            <person name="Kun R.S."/>
            <person name="Lubbers R.J."/>
            <person name="Makela M.R."/>
            <person name="Barry K."/>
            <person name="Chovatia M."/>
            <person name="Clum A."/>
            <person name="Daum C."/>
            <person name="Haridas S."/>
            <person name="He G."/>
            <person name="LaButti K."/>
            <person name="Lipzen A."/>
            <person name="Mondo S."/>
            <person name="Riley R."/>
            <person name="Salamov A."/>
            <person name="Simmons B.A."/>
            <person name="Magnuson J.K."/>
            <person name="Henrissat B."/>
            <person name="Mortensen U.H."/>
            <person name="Larsen T.O."/>
            <person name="Devries R.P."/>
            <person name="Grigoriev I.V."/>
            <person name="Machida M."/>
            <person name="Baker S.E."/>
            <person name="Andersen M.R."/>
        </authorList>
    </citation>
    <scope>NUCLEOTIDE SEQUENCE [LARGE SCALE GENOMIC DNA]</scope>
    <source>
        <strain evidence="8 9">CBS 117625</strain>
    </source>
</reference>
<accession>A0A5N6SY10</accession>
<dbReference type="OrthoDB" id="5430750at2759"/>
<feature type="region of interest" description="Disordered" evidence="6">
    <location>
        <begin position="774"/>
        <end position="852"/>
    </location>
</feature>
<dbReference type="SUPFAM" id="SSF144083">
    <property type="entry name" value="Magnesium transport protein CorA, transmembrane region"/>
    <property type="match status" value="1"/>
</dbReference>
<feature type="region of interest" description="Disordered" evidence="6">
    <location>
        <begin position="490"/>
        <end position="514"/>
    </location>
</feature>
<dbReference type="GO" id="GO:0015095">
    <property type="term" value="F:magnesium ion transmembrane transporter activity"/>
    <property type="evidence" value="ECO:0007669"/>
    <property type="project" value="TreeGrafter"/>
</dbReference>
<keyword evidence="4 7" id="KW-0472">Membrane</keyword>
<keyword evidence="9" id="KW-1185">Reference proteome</keyword>
<dbReference type="PANTHER" id="PTHR46494">
    <property type="entry name" value="CORA FAMILY METAL ION TRANSPORTER (EUROFUNG)"/>
    <property type="match status" value="1"/>
</dbReference>
<feature type="coiled-coil region" evidence="5">
    <location>
        <begin position="29"/>
        <end position="93"/>
    </location>
</feature>
<feature type="transmembrane region" description="Helical" evidence="7">
    <location>
        <begin position="1070"/>
        <end position="1091"/>
    </location>
</feature>
<dbReference type="Gene3D" id="1.20.58.340">
    <property type="entry name" value="Magnesium transport protein CorA, transmembrane region"/>
    <property type="match status" value="1"/>
</dbReference>
<evidence type="ECO:0000256" key="7">
    <source>
        <dbReference type="SAM" id="Phobius"/>
    </source>
</evidence>